<dbReference type="EMBL" id="ML996089">
    <property type="protein sequence ID" value="KAF2150332.1"/>
    <property type="molecule type" value="Genomic_DNA"/>
</dbReference>
<dbReference type="GO" id="GO:0036424">
    <property type="term" value="F:L-phosphoserine phosphatase activity"/>
    <property type="evidence" value="ECO:0007669"/>
    <property type="project" value="TreeGrafter"/>
</dbReference>
<evidence type="ECO:0000259" key="1">
    <source>
        <dbReference type="Pfam" id="PF14681"/>
    </source>
</evidence>
<proteinExistence type="predicted"/>
<dbReference type="Pfam" id="PF12710">
    <property type="entry name" value="HAD"/>
    <property type="match status" value="1"/>
</dbReference>
<name>A0A9P4IYV0_9PEZI</name>
<accession>A0A9P4IYV0</accession>
<dbReference type="Gene3D" id="3.40.50.2020">
    <property type="match status" value="1"/>
</dbReference>
<dbReference type="GO" id="GO:0006564">
    <property type="term" value="P:L-serine biosynthetic process"/>
    <property type="evidence" value="ECO:0007669"/>
    <property type="project" value="TreeGrafter"/>
</dbReference>
<dbReference type="InterPro" id="IPR027417">
    <property type="entry name" value="P-loop_NTPase"/>
</dbReference>
<dbReference type="Proteomes" id="UP000799439">
    <property type="component" value="Unassembled WGS sequence"/>
</dbReference>
<dbReference type="GO" id="GO:0016757">
    <property type="term" value="F:glycosyltransferase activity"/>
    <property type="evidence" value="ECO:0007669"/>
    <property type="project" value="UniProtKB-KW"/>
</dbReference>
<gene>
    <name evidence="2" type="ORF">K461DRAFT_295621</name>
</gene>
<dbReference type="SUPFAM" id="SSF53271">
    <property type="entry name" value="PRTase-like"/>
    <property type="match status" value="1"/>
</dbReference>
<comment type="caution">
    <text evidence="2">The sequence shown here is derived from an EMBL/GenBank/DDBJ whole genome shotgun (WGS) entry which is preliminary data.</text>
</comment>
<dbReference type="Gene3D" id="3.40.50.300">
    <property type="entry name" value="P-loop containing nucleotide triphosphate hydrolases"/>
    <property type="match status" value="1"/>
</dbReference>
<dbReference type="GO" id="GO:0005737">
    <property type="term" value="C:cytoplasm"/>
    <property type="evidence" value="ECO:0007669"/>
    <property type="project" value="TreeGrafter"/>
</dbReference>
<keyword evidence="3" id="KW-1185">Reference proteome</keyword>
<organism evidence="2 3">
    <name type="scientific">Myriangium duriaei CBS 260.36</name>
    <dbReference type="NCBI Taxonomy" id="1168546"/>
    <lineage>
        <taxon>Eukaryota</taxon>
        <taxon>Fungi</taxon>
        <taxon>Dikarya</taxon>
        <taxon>Ascomycota</taxon>
        <taxon>Pezizomycotina</taxon>
        <taxon>Dothideomycetes</taxon>
        <taxon>Dothideomycetidae</taxon>
        <taxon>Myriangiales</taxon>
        <taxon>Myriangiaceae</taxon>
        <taxon>Myriangium</taxon>
    </lineage>
</organism>
<keyword evidence="2" id="KW-0808">Transferase</keyword>
<dbReference type="InterPro" id="IPR000836">
    <property type="entry name" value="PRTase_dom"/>
</dbReference>
<dbReference type="InterPro" id="IPR023214">
    <property type="entry name" value="HAD_sf"/>
</dbReference>
<dbReference type="Pfam" id="PF14681">
    <property type="entry name" value="UPRTase"/>
    <property type="match status" value="1"/>
</dbReference>
<evidence type="ECO:0000313" key="2">
    <source>
        <dbReference type="EMBL" id="KAF2150332.1"/>
    </source>
</evidence>
<dbReference type="AlphaFoldDB" id="A0A9P4IYV0"/>
<dbReference type="InterPro" id="IPR036412">
    <property type="entry name" value="HAD-like_sf"/>
</dbReference>
<dbReference type="InterPro" id="IPR029057">
    <property type="entry name" value="PRTase-like"/>
</dbReference>
<dbReference type="GO" id="GO:0000287">
    <property type="term" value="F:magnesium ion binding"/>
    <property type="evidence" value="ECO:0007669"/>
    <property type="project" value="TreeGrafter"/>
</dbReference>
<keyword evidence="2" id="KW-0328">Glycosyltransferase</keyword>
<dbReference type="OrthoDB" id="5416609at2759"/>
<dbReference type="PANTHER" id="PTHR43344:SF20">
    <property type="entry name" value="URACIL PHOSPHORIBOSYLTRANSFERASE"/>
    <property type="match status" value="1"/>
</dbReference>
<dbReference type="SUPFAM" id="SSF52540">
    <property type="entry name" value="P-loop containing nucleoside triphosphate hydrolases"/>
    <property type="match status" value="1"/>
</dbReference>
<dbReference type="PANTHER" id="PTHR43344">
    <property type="entry name" value="PHOSPHOSERINE PHOSPHATASE"/>
    <property type="match status" value="1"/>
</dbReference>
<dbReference type="InterPro" id="IPR050582">
    <property type="entry name" value="HAD-like_SerB"/>
</dbReference>
<sequence>MDPIQVALDGLPDVAEKPLIVGLYGIPGSGKTTILEQLRGKLSSDKFRCFEGSDLIDVHIEGDSEAFQKLTPDEKVEARKNFITAIQTECKRDGLVGIVTGDSLFRDEVRERAWTDAYGGVYTYILYLDVPPAVVMQRCSEQGKYPPSMASVDRLAIWQGLEKARLRIFCRDNNVLLKIIPWYFAAAEEVLAFVANIHAFSVEENRLLVPKELDEWILAQKEKAPLKTVLLFSADGTLTSSDTRFEFWQSAVDTELTPSNAEDHLKVRYNSSLGSSYDTFSQAALLYEEVRNTNNEHFRTICDQVAAEVTVRPEFVELLNRAAKEEHVTVVVLTCALAQIWEKVIERYGLSNDIKVIGAGTSLDGIIVARATKSWCVYHLEEVHGLYVWAFGDSSMDLGMLKGAHRAIIVAGDSDRSKCKTDQSKYMDALLRTDMQVYPDYKPQQALLPKGTKPRLDVEALPLVDVGSRKFIDSVVSHRCLQVVHATNKPAAKLLMTAVRDTNTTSRSVTDLYGDIGTYLARDYLSDIIGIELYSFQHAQNGSAEGFHFRDEGRVAVAGLMPEGGSLALGVSKALPKASFCLAHAPKDLSPYHLRRKDTIVLVDWCINTGKRMADFVQYIRSIDRDMRIIVLAGVTSTKAIEGSGAILSNLALKGSISVVTLHQSKNK</sequence>
<dbReference type="Gene3D" id="3.40.50.1000">
    <property type="entry name" value="HAD superfamily/HAD-like"/>
    <property type="match status" value="1"/>
</dbReference>
<dbReference type="SUPFAM" id="SSF56784">
    <property type="entry name" value="HAD-like"/>
    <property type="match status" value="1"/>
</dbReference>
<dbReference type="Pfam" id="PF13207">
    <property type="entry name" value="AAA_17"/>
    <property type="match status" value="1"/>
</dbReference>
<evidence type="ECO:0000313" key="3">
    <source>
        <dbReference type="Proteomes" id="UP000799439"/>
    </source>
</evidence>
<protein>
    <submittedName>
        <fullName evidence="2">Uracil phosphoribosyltransferase</fullName>
    </submittedName>
</protein>
<feature type="domain" description="Phosphoribosyltransferase" evidence="1">
    <location>
        <begin position="487"/>
        <end position="642"/>
    </location>
</feature>
<reference evidence="2" key="1">
    <citation type="journal article" date="2020" name="Stud. Mycol.">
        <title>101 Dothideomycetes genomes: a test case for predicting lifestyles and emergence of pathogens.</title>
        <authorList>
            <person name="Haridas S."/>
            <person name="Albert R."/>
            <person name="Binder M."/>
            <person name="Bloem J."/>
            <person name="Labutti K."/>
            <person name="Salamov A."/>
            <person name="Andreopoulos B."/>
            <person name="Baker S."/>
            <person name="Barry K."/>
            <person name="Bills G."/>
            <person name="Bluhm B."/>
            <person name="Cannon C."/>
            <person name="Castanera R."/>
            <person name="Culley D."/>
            <person name="Daum C."/>
            <person name="Ezra D."/>
            <person name="Gonzalez J."/>
            <person name="Henrissat B."/>
            <person name="Kuo A."/>
            <person name="Liang C."/>
            <person name="Lipzen A."/>
            <person name="Lutzoni F."/>
            <person name="Magnuson J."/>
            <person name="Mondo S."/>
            <person name="Nolan M."/>
            <person name="Ohm R."/>
            <person name="Pangilinan J."/>
            <person name="Park H.-J."/>
            <person name="Ramirez L."/>
            <person name="Alfaro M."/>
            <person name="Sun H."/>
            <person name="Tritt A."/>
            <person name="Yoshinaga Y."/>
            <person name="Zwiers L.-H."/>
            <person name="Turgeon B."/>
            <person name="Goodwin S."/>
            <person name="Spatafora J."/>
            <person name="Crous P."/>
            <person name="Grigoriev I."/>
        </authorList>
    </citation>
    <scope>NUCLEOTIDE SEQUENCE</scope>
    <source>
        <strain evidence="2">CBS 260.36</strain>
    </source>
</reference>